<evidence type="ECO:0000313" key="3">
    <source>
        <dbReference type="EMBL" id="CAL5977586.1"/>
    </source>
</evidence>
<feature type="transmembrane region" description="Helical" evidence="1">
    <location>
        <begin position="73"/>
        <end position="97"/>
    </location>
</feature>
<keyword evidence="1" id="KW-0472">Membrane</keyword>
<reference evidence="2" key="1">
    <citation type="submission" date="2023-06" db="EMBL/GenBank/DDBJ databases">
        <authorList>
            <person name="Kurt Z."/>
        </authorList>
    </citation>
    <scope>NUCLEOTIDE SEQUENCE</scope>
</reference>
<keyword evidence="1" id="KW-1133">Transmembrane helix</keyword>
<organism evidence="2">
    <name type="scientific">Hexamita inflata</name>
    <dbReference type="NCBI Taxonomy" id="28002"/>
    <lineage>
        <taxon>Eukaryota</taxon>
        <taxon>Metamonada</taxon>
        <taxon>Diplomonadida</taxon>
        <taxon>Hexamitidae</taxon>
        <taxon>Hexamitinae</taxon>
        <taxon>Hexamita</taxon>
    </lineage>
</organism>
<dbReference type="Proteomes" id="UP001642409">
    <property type="component" value="Unassembled WGS sequence"/>
</dbReference>
<accession>A0AA86THY4</accession>
<dbReference type="AlphaFoldDB" id="A0AA86THY4"/>
<comment type="caution">
    <text evidence="2">The sequence shown here is derived from an EMBL/GenBank/DDBJ whole genome shotgun (WGS) entry which is preliminary data.</text>
</comment>
<name>A0AA86THY4_9EUKA</name>
<evidence type="ECO:0000256" key="1">
    <source>
        <dbReference type="SAM" id="Phobius"/>
    </source>
</evidence>
<dbReference type="EMBL" id="CAXDID020000008">
    <property type="protein sequence ID" value="CAL5977586.1"/>
    <property type="molecule type" value="Genomic_DNA"/>
</dbReference>
<keyword evidence="1" id="KW-0812">Transmembrane</keyword>
<protein>
    <submittedName>
        <fullName evidence="3">Hypothetical_protein</fullName>
    </submittedName>
</protein>
<gene>
    <name evidence="3" type="ORF">HINF_LOCUS4373</name>
    <name evidence="2" type="ORF">HINF_LOCUS6809</name>
</gene>
<evidence type="ECO:0000313" key="4">
    <source>
        <dbReference type="Proteomes" id="UP001642409"/>
    </source>
</evidence>
<evidence type="ECO:0000313" key="2">
    <source>
        <dbReference type="EMBL" id="CAI9919164.1"/>
    </source>
</evidence>
<dbReference type="EMBL" id="CATOUU010000171">
    <property type="protein sequence ID" value="CAI9919164.1"/>
    <property type="molecule type" value="Genomic_DNA"/>
</dbReference>
<sequence>MEIVLNKLNSNCSLKQFYDALEVFPFRNQFSVVLSAHKTDSGIDYVEQCSSIIEKDVIIDCVNANKDKPNNTWWIILVSCVAGVIVIVVVVTVCCICRKKKNTEKMPLLD</sequence>
<keyword evidence="4" id="KW-1185">Reference proteome</keyword>
<reference evidence="3 4" key="2">
    <citation type="submission" date="2024-07" db="EMBL/GenBank/DDBJ databases">
        <authorList>
            <person name="Akdeniz Z."/>
        </authorList>
    </citation>
    <scope>NUCLEOTIDE SEQUENCE [LARGE SCALE GENOMIC DNA]</scope>
</reference>
<proteinExistence type="predicted"/>